<sequence>MPHFLISSKWATASFPSPYCANAVSIVFQVTRSF</sequence>
<dbReference type="AlphaFoldDB" id="A0A0A9C3A8"/>
<protein>
    <submittedName>
        <fullName evidence="1">Uncharacterized protein</fullName>
    </submittedName>
</protein>
<name>A0A0A9C3A8_ARUDO</name>
<reference evidence="1" key="1">
    <citation type="submission" date="2014-09" db="EMBL/GenBank/DDBJ databases">
        <authorList>
            <person name="Magalhaes I.L.F."/>
            <person name="Oliveira U."/>
            <person name="Santos F.R."/>
            <person name="Vidigal T.H.D.A."/>
            <person name="Brescovit A.D."/>
            <person name="Santos A.J."/>
        </authorList>
    </citation>
    <scope>NUCLEOTIDE SEQUENCE</scope>
    <source>
        <tissue evidence="1">Shoot tissue taken approximately 20 cm above the soil surface</tissue>
    </source>
</reference>
<proteinExistence type="predicted"/>
<organism evidence="1">
    <name type="scientific">Arundo donax</name>
    <name type="common">Giant reed</name>
    <name type="synonym">Donax arundinaceus</name>
    <dbReference type="NCBI Taxonomy" id="35708"/>
    <lineage>
        <taxon>Eukaryota</taxon>
        <taxon>Viridiplantae</taxon>
        <taxon>Streptophyta</taxon>
        <taxon>Embryophyta</taxon>
        <taxon>Tracheophyta</taxon>
        <taxon>Spermatophyta</taxon>
        <taxon>Magnoliopsida</taxon>
        <taxon>Liliopsida</taxon>
        <taxon>Poales</taxon>
        <taxon>Poaceae</taxon>
        <taxon>PACMAD clade</taxon>
        <taxon>Arundinoideae</taxon>
        <taxon>Arundineae</taxon>
        <taxon>Arundo</taxon>
    </lineage>
</organism>
<accession>A0A0A9C3A8</accession>
<reference evidence="1" key="2">
    <citation type="journal article" date="2015" name="Data Brief">
        <title>Shoot transcriptome of the giant reed, Arundo donax.</title>
        <authorList>
            <person name="Barrero R.A."/>
            <person name="Guerrero F.D."/>
            <person name="Moolhuijzen P."/>
            <person name="Goolsby J.A."/>
            <person name="Tidwell J."/>
            <person name="Bellgard S.E."/>
            <person name="Bellgard M.I."/>
        </authorList>
    </citation>
    <scope>NUCLEOTIDE SEQUENCE</scope>
    <source>
        <tissue evidence="1">Shoot tissue taken approximately 20 cm above the soil surface</tissue>
    </source>
</reference>
<dbReference type="EMBL" id="GBRH01227126">
    <property type="protein sequence ID" value="JAD70769.1"/>
    <property type="molecule type" value="Transcribed_RNA"/>
</dbReference>
<evidence type="ECO:0000313" key="1">
    <source>
        <dbReference type="EMBL" id="JAD70769.1"/>
    </source>
</evidence>